<dbReference type="SFLD" id="SFLDS00003">
    <property type="entry name" value="Haloacid_Dehalogenase"/>
    <property type="match status" value="1"/>
</dbReference>
<feature type="domain" description="Sucrose phosphatase-like" evidence="2">
    <location>
        <begin position="156"/>
        <end position="249"/>
    </location>
</feature>
<dbReference type="InterPro" id="IPR023214">
    <property type="entry name" value="HAD_sf"/>
</dbReference>
<dbReference type="InterPro" id="IPR006380">
    <property type="entry name" value="SPP-like_dom"/>
</dbReference>
<dbReference type="Gene3D" id="3.90.1070.10">
    <property type="match status" value="1"/>
</dbReference>
<dbReference type="PANTHER" id="PTHR46521:SF4">
    <property type="entry name" value="SUCROSE-PHOSPHATASE 2-RELATED"/>
    <property type="match status" value="1"/>
</dbReference>
<evidence type="ECO:0000313" key="3">
    <source>
        <dbReference type="EMBL" id="CAD9213917.1"/>
    </source>
</evidence>
<accession>A0A7S1SZK8</accession>
<dbReference type="Pfam" id="PF05116">
    <property type="entry name" value="S6PP"/>
    <property type="match status" value="2"/>
</dbReference>
<feature type="domain" description="Sucrose phosphatase-like" evidence="2">
    <location>
        <begin position="5"/>
        <end position="104"/>
    </location>
</feature>
<evidence type="ECO:0000259" key="2">
    <source>
        <dbReference type="Pfam" id="PF05116"/>
    </source>
</evidence>
<dbReference type="EMBL" id="HBGG01030971">
    <property type="protein sequence ID" value="CAD9213917.1"/>
    <property type="molecule type" value="Transcribed_RNA"/>
</dbReference>
<organism evidence="3">
    <name type="scientific">Tetraselmis chuii</name>
    <dbReference type="NCBI Taxonomy" id="63592"/>
    <lineage>
        <taxon>Eukaryota</taxon>
        <taxon>Viridiplantae</taxon>
        <taxon>Chlorophyta</taxon>
        <taxon>core chlorophytes</taxon>
        <taxon>Chlorodendrophyceae</taxon>
        <taxon>Chlorodendrales</taxon>
        <taxon>Chlorodendraceae</taxon>
        <taxon>Tetraselmis</taxon>
    </lineage>
</organism>
<sequence length="277" mass="29373">MAEAVLLVTDLDNTLLGDNAASVRFAELWRASAAGSKLVYATGRDFDSYVWLVESGVLPAPDVSITSTGADIRHASDPTLGEQWATFVAEVWKPEAALQAVSGFGFPVLECTPLRLVLGLPEGASSDALHARVDDMSAALHRACDHSPELVISTHHDGTFLDILPPGVDKGSAVAFVQKYFGFGDDATVVAGDSENDWAMLRLPGRRGVVVGNANPDLLKLCNTLGPDNKLYYAKAFYAEGVIEGLRHHRVIPANNAPITAESTESAAAPKPVLVPS</sequence>
<dbReference type="InterPro" id="IPR036412">
    <property type="entry name" value="HAD-like_sf"/>
</dbReference>
<protein>
    <recommendedName>
        <fullName evidence="2">Sucrose phosphatase-like domain-containing protein</fullName>
    </recommendedName>
</protein>
<dbReference type="SFLD" id="SFLDG01140">
    <property type="entry name" value="C2.B:_Phosphomannomutase_and_P"/>
    <property type="match status" value="1"/>
</dbReference>
<name>A0A7S1SZK8_9CHLO</name>
<dbReference type="SUPFAM" id="SSF56784">
    <property type="entry name" value="HAD-like"/>
    <property type="match status" value="1"/>
</dbReference>
<dbReference type="PANTHER" id="PTHR46521">
    <property type="entry name" value="SUCROSE-PHOSPHATASE 2-RELATED"/>
    <property type="match status" value="1"/>
</dbReference>
<dbReference type="GO" id="GO:0016787">
    <property type="term" value="F:hydrolase activity"/>
    <property type="evidence" value="ECO:0007669"/>
    <property type="project" value="UniProtKB-KW"/>
</dbReference>
<dbReference type="InterPro" id="IPR051518">
    <property type="entry name" value="Sucrose_Phosphatase"/>
</dbReference>
<gene>
    <name evidence="3" type="ORF">TCHU04912_LOCUS16156</name>
</gene>
<dbReference type="SFLD" id="SFLDG01141">
    <property type="entry name" value="C2.B.1:_Sucrose_Phosphatase_Li"/>
    <property type="match status" value="1"/>
</dbReference>
<keyword evidence="1" id="KW-0378">Hydrolase</keyword>
<evidence type="ECO:0000256" key="1">
    <source>
        <dbReference type="ARBA" id="ARBA00022801"/>
    </source>
</evidence>
<reference evidence="3" key="1">
    <citation type="submission" date="2021-01" db="EMBL/GenBank/DDBJ databases">
        <authorList>
            <person name="Corre E."/>
            <person name="Pelletier E."/>
            <person name="Niang G."/>
            <person name="Scheremetjew M."/>
            <person name="Finn R."/>
            <person name="Kale V."/>
            <person name="Holt S."/>
            <person name="Cochrane G."/>
            <person name="Meng A."/>
            <person name="Brown T."/>
            <person name="Cohen L."/>
        </authorList>
    </citation>
    <scope>NUCLEOTIDE SEQUENCE</scope>
    <source>
        <strain evidence="3">PLY429</strain>
    </source>
</reference>
<proteinExistence type="predicted"/>
<dbReference type="Gene3D" id="3.40.50.1000">
    <property type="entry name" value="HAD superfamily/HAD-like"/>
    <property type="match status" value="1"/>
</dbReference>
<dbReference type="AlphaFoldDB" id="A0A7S1SZK8"/>